<dbReference type="AlphaFoldDB" id="A0A914CJ41"/>
<evidence type="ECO:0000313" key="2">
    <source>
        <dbReference type="Proteomes" id="UP000887540"/>
    </source>
</evidence>
<evidence type="ECO:0000313" key="3">
    <source>
        <dbReference type="WBParaSite" id="ACRNAN_scaffold1093.g9490.t1"/>
    </source>
</evidence>
<keyword evidence="1" id="KW-0175">Coiled coil</keyword>
<feature type="coiled-coil region" evidence="1">
    <location>
        <begin position="254"/>
        <end position="428"/>
    </location>
</feature>
<feature type="coiled-coil region" evidence="1">
    <location>
        <begin position="114"/>
        <end position="214"/>
    </location>
</feature>
<dbReference type="Proteomes" id="UP000887540">
    <property type="component" value="Unplaced"/>
</dbReference>
<dbReference type="WBParaSite" id="ACRNAN_scaffold1093.g9490.t1">
    <property type="protein sequence ID" value="ACRNAN_scaffold1093.g9490.t1"/>
    <property type="gene ID" value="ACRNAN_scaffold1093.g9490"/>
</dbReference>
<organism evidence="2 3">
    <name type="scientific">Acrobeloides nanus</name>
    <dbReference type="NCBI Taxonomy" id="290746"/>
    <lineage>
        <taxon>Eukaryota</taxon>
        <taxon>Metazoa</taxon>
        <taxon>Ecdysozoa</taxon>
        <taxon>Nematoda</taxon>
        <taxon>Chromadorea</taxon>
        <taxon>Rhabditida</taxon>
        <taxon>Tylenchina</taxon>
        <taxon>Cephalobomorpha</taxon>
        <taxon>Cephaloboidea</taxon>
        <taxon>Cephalobidae</taxon>
        <taxon>Acrobeloides</taxon>
    </lineage>
</organism>
<accession>A0A914CJ41</accession>
<name>A0A914CJ41_9BILA</name>
<proteinExistence type="predicted"/>
<keyword evidence="2" id="KW-1185">Reference proteome</keyword>
<reference evidence="3" key="1">
    <citation type="submission" date="2022-11" db="UniProtKB">
        <authorList>
            <consortium name="WormBaseParasite"/>
        </authorList>
    </citation>
    <scope>IDENTIFICATION</scope>
</reference>
<protein>
    <submittedName>
        <fullName evidence="3">Uncharacterized protein</fullName>
    </submittedName>
</protein>
<evidence type="ECO:0000256" key="1">
    <source>
        <dbReference type="SAM" id="Coils"/>
    </source>
</evidence>
<sequence length="448" mass="53456">MNDSGIKGKEYELTDLWHALKVERRLLLLAQENYRSLKTKFTQLTVDHEHLKETTAKVHQNYQTRLLSQIDESKESAQQLINEIDNEKVVREEQFQLFKSTTLEEIRTIYRTRLSSLQNEVSYLSKENRQLHRDNEKFHSELVQLQKQTEQIEREAKIREAQFKSICDAELLELSKKLQNQISESNVNELVAQLENAQTKIKVLEERVSQMNEEHSKEISMKHTKIDELLQQIVSMNSDKLIAEIRYKKLVVEKEKFQERFAMKEKEESDLRRNLTDLHKKKTEFESIHLAQENEQNIEWTARCTELETKLSKMQDQLMAKDQAIRELEKQFQHSDEAKASLIKEGQLQHEEKIRLSKKIDELEFKLREQSSEHANAIAQFRWEREKLDEKLAEVISSTNLNKYIVENERLKDQIRFKDRKFLELKENYRGLLSKMKHAHEKVEQPQK</sequence>